<protein>
    <recommendedName>
        <fullName evidence="4">DNA helicase</fullName>
    </recommendedName>
</protein>
<sequence>MFLTFGCPTSVGGTSWETLADQSKEILTEVCLLGGVSMNKLFFGDILNVWIERDKLEPVLKQLAALGDGKIWPKLKGKNKHKIEGTKQQHQADVRTLLSSNADIPVLSAADLPGISAPVREGVNELRQLLVLVRSAARVWGAQGTLSALLNASAYQLIDKEDKRDAVQKLLKEAEKSEQLAEQNAQPSTADPHTEADSHGHPYKDDSPFAQGKRLPTNQEEEQRLAYVAMTRAKVDLYLLGPDDEMGINKVSSRTPSPYLSALRELEGKQPSTVQFTKGSMFDY</sequence>
<evidence type="ECO:0000313" key="2">
    <source>
        <dbReference type="EMBL" id="KAF5838539.1"/>
    </source>
</evidence>
<dbReference type="InterPro" id="IPR027417">
    <property type="entry name" value="P-loop_NTPase"/>
</dbReference>
<feature type="compositionally biased region" description="Polar residues" evidence="1">
    <location>
        <begin position="180"/>
        <end position="191"/>
    </location>
</feature>
<evidence type="ECO:0000256" key="1">
    <source>
        <dbReference type="SAM" id="MobiDB-lite"/>
    </source>
</evidence>
<evidence type="ECO:0008006" key="4">
    <source>
        <dbReference type="Google" id="ProtNLM"/>
    </source>
</evidence>
<dbReference type="Gene3D" id="3.30.160.800">
    <property type="match status" value="1"/>
</dbReference>
<name>A0ABQ7GV93_DUNSA</name>
<dbReference type="Proteomes" id="UP000815325">
    <property type="component" value="Unassembled WGS sequence"/>
</dbReference>
<feature type="compositionally biased region" description="Basic and acidic residues" evidence="1">
    <location>
        <begin position="192"/>
        <end position="207"/>
    </location>
</feature>
<dbReference type="SUPFAM" id="SSF52540">
    <property type="entry name" value="P-loop containing nucleoside triphosphate hydrolases"/>
    <property type="match status" value="1"/>
</dbReference>
<dbReference type="EMBL" id="MU069574">
    <property type="protein sequence ID" value="KAF5838539.1"/>
    <property type="molecule type" value="Genomic_DNA"/>
</dbReference>
<keyword evidence="3" id="KW-1185">Reference proteome</keyword>
<evidence type="ECO:0000313" key="3">
    <source>
        <dbReference type="Proteomes" id="UP000815325"/>
    </source>
</evidence>
<proteinExistence type="predicted"/>
<feature type="region of interest" description="Disordered" evidence="1">
    <location>
        <begin position="174"/>
        <end position="213"/>
    </location>
</feature>
<comment type="caution">
    <text evidence="2">The sequence shown here is derived from an EMBL/GenBank/DDBJ whole genome shotgun (WGS) entry which is preliminary data.</text>
</comment>
<organism evidence="2 3">
    <name type="scientific">Dunaliella salina</name>
    <name type="common">Green alga</name>
    <name type="synonym">Protococcus salinus</name>
    <dbReference type="NCBI Taxonomy" id="3046"/>
    <lineage>
        <taxon>Eukaryota</taxon>
        <taxon>Viridiplantae</taxon>
        <taxon>Chlorophyta</taxon>
        <taxon>core chlorophytes</taxon>
        <taxon>Chlorophyceae</taxon>
        <taxon>CS clade</taxon>
        <taxon>Chlamydomonadales</taxon>
        <taxon>Dunaliellaceae</taxon>
        <taxon>Dunaliella</taxon>
    </lineage>
</organism>
<accession>A0ABQ7GV93</accession>
<reference evidence="2" key="1">
    <citation type="submission" date="2017-08" db="EMBL/GenBank/DDBJ databases">
        <authorList>
            <person name="Polle J.E."/>
            <person name="Barry K."/>
            <person name="Cushman J."/>
            <person name="Schmutz J."/>
            <person name="Tran D."/>
            <person name="Hathwaick L.T."/>
            <person name="Yim W.C."/>
            <person name="Jenkins J."/>
            <person name="Mckie-Krisberg Z.M."/>
            <person name="Prochnik S."/>
            <person name="Lindquist E."/>
            <person name="Dockter R.B."/>
            <person name="Adam C."/>
            <person name="Molina H."/>
            <person name="Bunkerborg J."/>
            <person name="Jin E."/>
            <person name="Buchheim M."/>
            <person name="Magnuson J."/>
        </authorList>
    </citation>
    <scope>NUCLEOTIDE SEQUENCE</scope>
    <source>
        <strain evidence="2">CCAP 19/18</strain>
    </source>
</reference>
<gene>
    <name evidence="2" type="ORF">DUNSADRAFT_2600</name>
</gene>